<name>A0A316FZG6_9ACTN</name>
<keyword evidence="3" id="KW-1185">Reference proteome</keyword>
<dbReference type="RefSeq" id="WP_109593655.1">
    <property type="nucleotide sequence ID" value="NZ_BONA01000044.1"/>
</dbReference>
<protein>
    <submittedName>
        <fullName evidence="2">DNA-binding MarR family transcriptional regulator</fullName>
    </submittedName>
</protein>
<evidence type="ECO:0000259" key="1">
    <source>
        <dbReference type="PROSITE" id="PS50995"/>
    </source>
</evidence>
<dbReference type="OrthoDB" id="5432081at2"/>
<dbReference type="PANTHER" id="PTHR33164">
    <property type="entry name" value="TRANSCRIPTIONAL REGULATOR, MARR FAMILY"/>
    <property type="match status" value="1"/>
</dbReference>
<organism evidence="2 3">
    <name type="scientific">Actinoplanes xinjiangensis</name>
    <dbReference type="NCBI Taxonomy" id="512350"/>
    <lineage>
        <taxon>Bacteria</taxon>
        <taxon>Bacillati</taxon>
        <taxon>Actinomycetota</taxon>
        <taxon>Actinomycetes</taxon>
        <taxon>Micromonosporales</taxon>
        <taxon>Micromonosporaceae</taxon>
        <taxon>Actinoplanes</taxon>
    </lineage>
</organism>
<dbReference type="PANTHER" id="PTHR33164:SF99">
    <property type="entry name" value="MARR FAMILY REGULATORY PROTEIN"/>
    <property type="match status" value="1"/>
</dbReference>
<dbReference type="EMBL" id="QGGR01000007">
    <property type="protein sequence ID" value="PWK47547.1"/>
    <property type="molecule type" value="Genomic_DNA"/>
</dbReference>
<dbReference type="GO" id="GO:0003677">
    <property type="term" value="F:DNA binding"/>
    <property type="evidence" value="ECO:0007669"/>
    <property type="project" value="UniProtKB-KW"/>
</dbReference>
<dbReference type="AlphaFoldDB" id="A0A316FZG6"/>
<evidence type="ECO:0000313" key="2">
    <source>
        <dbReference type="EMBL" id="PWK47547.1"/>
    </source>
</evidence>
<dbReference type="InterPro" id="IPR039422">
    <property type="entry name" value="MarR/SlyA-like"/>
</dbReference>
<dbReference type="Proteomes" id="UP000245697">
    <property type="component" value="Unassembled WGS sequence"/>
</dbReference>
<dbReference type="PROSITE" id="PS50995">
    <property type="entry name" value="HTH_MARR_2"/>
    <property type="match status" value="1"/>
</dbReference>
<feature type="domain" description="HTH marR-type" evidence="1">
    <location>
        <begin position="14"/>
        <end position="152"/>
    </location>
</feature>
<sequence length="172" mass="18445">MSDPTPVPWLSDHETSAWIALTMVLTSLPPAIDAQLKRDAGINFFEYTILSSLSQAPGRAVRMGNLAHLAAGSPSRLSHAVSRLEKHGWVARRVSIDANETRCIEAVLTDAGWDAVAAAAPRHVREARRLVFDVLTEDQVTQLAKIGRQLLGAAAPHLTACMGDETTPSAAC</sequence>
<dbReference type="GO" id="GO:0006950">
    <property type="term" value="P:response to stress"/>
    <property type="evidence" value="ECO:0007669"/>
    <property type="project" value="TreeGrafter"/>
</dbReference>
<evidence type="ECO:0000313" key="3">
    <source>
        <dbReference type="Proteomes" id="UP000245697"/>
    </source>
</evidence>
<dbReference type="SUPFAM" id="SSF46785">
    <property type="entry name" value="Winged helix' DNA-binding domain"/>
    <property type="match status" value="1"/>
</dbReference>
<proteinExistence type="predicted"/>
<comment type="caution">
    <text evidence="2">The sequence shown here is derived from an EMBL/GenBank/DDBJ whole genome shotgun (WGS) entry which is preliminary data.</text>
</comment>
<dbReference type="SMART" id="SM00347">
    <property type="entry name" value="HTH_MARR"/>
    <property type="match status" value="1"/>
</dbReference>
<accession>A0A316FZG6</accession>
<dbReference type="Gene3D" id="1.10.10.10">
    <property type="entry name" value="Winged helix-like DNA-binding domain superfamily/Winged helix DNA-binding domain"/>
    <property type="match status" value="1"/>
</dbReference>
<reference evidence="2 3" key="1">
    <citation type="submission" date="2018-05" db="EMBL/GenBank/DDBJ databases">
        <title>Genomic Encyclopedia of Archaeal and Bacterial Type Strains, Phase II (KMG-II): from individual species to whole genera.</title>
        <authorList>
            <person name="Goeker M."/>
        </authorList>
    </citation>
    <scope>NUCLEOTIDE SEQUENCE [LARGE SCALE GENOMIC DNA]</scope>
    <source>
        <strain evidence="2 3">DSM 45184</strain>
    </source>
</reference>
<dbReference type="InterPro" id="IPR000835">
    <property type="entry name" value="HTH_MarR-typ"/>
</dbReference>
<dbReference type="GO" id="GO:0003700">
    <property type="term" value="F:DNA-binding transcription factor activity"/>
    <property type="evidence" value="ECO:0007669"/>
    <property type="project" value="InterPro"/>
</dbReference>
<gene>
    <name evidence="2" type="ORF">BC793_107157</name>
</gene>
<dbReference type="InterPro" id="IPR036390">
    <property type="entry name" value="WH_DNA-bd_sf"/>
</dbReference>
<keyword evidence="2" id="KW-0238">DNA-binding</keyword>
<dbReference type="InterPro" id="IPR036388">
    <property type="entry name" value="WH-like_DNA-bd_sf"/>
</dbReference>